<reference evidence="3" key="1">
    <citation type="submission" date="2022-11" db="UniProtKB">
        <authorList>
            <consortium name="WormBaseParasite"/>
        </authorList>
    </citation>
    <scope>IDENTIFICATION</scope>
</reference>
<protein>
    <submittedName>
        <fullName evidence="3">Uncharacterized protein</fullName>
    </submittedName>
</protein>
<dbReference type="AlphaFoldDB" id="A0A915E761"/>
<evidence type="ECO:0000256" key="1">
    <source>
        <dbReference type="SAM" id="Coils"/>
    </source>
</evidence>
<proteinExistence type="predicted"/>
<keyword evidence="1" id="KW-0175">Coiled coil</keyword>
<sequence>MTIQIEVAIEFQLDLLFSCATLPIKPLLLKKTYIQPSTSNSFDDLRNKITEPSFDHEVNDLEEGYVKSLAISTNLTVEPHNTEKHPSILADLEKLVNLRTFSFKAVSDVIQEDFRNLEQCICNPSRHAQMDTLIGRLKYNIKTFSEKIIYTEASVRRLKSLIARTTSTGHPNSFENSISQAELAATSAYSQPWLKEDFLTNLTIALNLSTEKDLENEVIQIINDMNSSTNQLKNLMMTKNPILRSKREIGVKLQEDLNILQTSVHKILQKRHLFEAHQLEKWLQEPKLFQRNTECKHSLVEIVHNAIYLQLLLNEVKEMKEMHSLLNETKSIQHNNHQTAQAVLDKSPFDPYSTDYINLLNQSKNVNDIFIVDFFKNAQEHHGVNETYNLHTKTFEKATMLKKDVDNAFLDNHTMENYEFEADHKHLVQNLTDIERGNQKFSRKVIHHDNAGNNIKQLHYGDPENLLEQFYQMDAQVEELRQLIESIGRTTHQYSQNKDLFEKLKILNKDIIDYKNGIDRKHASIREAEERPVLKSQRGSTQRHISELQASKSTLQEVENKVRIFYNELEVLMKPLLIENSASRKLHPICFKIQHNIQNLLQTISSDRLDRSKYLDERINQHFYTKKEQKKNNIEKELNNANVEITSLDTNHNRNHGHVNQIRNTLENIRKKKLESKYLAGEENDIGTNVEKSLGRLSLAERAIQATEDDKKILGGLRTLEAQIPELEKDVDQLEVLKLSANKWLDHRLAVANDPKNINQIDYFDQNITIDDSQIEKEASEIDLKYENILNTLDQFQHEKPGTTTRNHLNEIAHTSFFKDPVSKDMHTVLTSKQQHLNKLINELRDRINNQRNSLKERKIVAKNANKVYTDWSLSYRLIKDKNAEAMIFSDDNLKRDIINNFNCQDDFLTTALDQINEEQRIIERKVEELHYETYYSTLFNGKNDHPIFVEIQDMAAKIYKHLETKRNIVEIIVSGLQQTLANTNLKLNKLKEKIKIIESSKTSLIRELKAIDSIASEENKRQKLLEIFRKLSELLFHCVKKIWKEKESVKDKRFQLEGEINHYLADDKNNKYLTKLISLTIQHIKPVKEKSKQIKNAFANEDIQLYRKNCENTDETWKFKHEDTIFNPTLSKKEREEQLEKLNEFTTFQEKTSNDGQKCFLDYETLRNDINILKQDIHDCRNPEYKAYQKANKRKDLHPLTAIHTINDIGEKQRVPAMPKKLVQKTQLYDTSHMVNNRTRAV</sequence>
<organism evidence="2 3">
    <name type="scientific">Ditylenchus dipsaci</name>
    <dbReference type="NCBI Taxonomy" id="166011"/>
    <lineage>
        <taxon>Eukaryota</taxon>
        <taxon>Metazoa</taxon>
        <taxon>Ecdysozoa</taxon>
        <taxon>Nematoda</taxon>
        <taxon>Chromadorea</taxon>
        <taxon>Rhabditida</taxon>
        <taxon>Tylenchina</taxon>
        <taxon>Tylenchomorpha</taxon>
        <taxon>Sphaerularioidea</taxon>
        <taxon>Anguinidae</taxon>
        <taxon>Anguininae</taxon>
        <taxon>Ditylenchus</taxon>
    </lineage>
</organism>
<evidence type="ECO:0000313" key="2">
    <source>
        <dbReference type="Proteomes" id="UP000887574"/>
    </source>
</evidence>
<feature type="coiled-coil region" evidence="1">
    <location>
        <begin position="974"/>
        <end position="1008"/>
    </location>
</feature>
<dbReference type="Proteomes" id="UP000887574">
    <property type="component" value="Unplaced"/>
</dbReference>
<evidence type="ECO:0000313" key="3">
    <source>
        <dbReference type="WBParaSite" id="jg3562"/>
    </source>
</evidence>
<dbReference type="WBParaSite" id="jg3562">
    <property type="protein sequence ID" value="jg3562"/>
    <property type="gene ID" value="jg3562"/>
</dbReference>
<feature type="coiled-coil region" evidence="1">
    <location>
        <begin position="624"/>
        <end position="651"/>
    </location>
</feature>
<accession>A0A915E761</accession>
<keyword evidence="2" id="KW-1185">Reference proteome</keyword>
<name>A0A915E761_9BILA</name>